<dbReference type="GO" id="GO:0005737">
    <property type="term" value="C:cytoplasm"/>
    <property type="evidence" value="ECO:0007669"/>
    <property type="project" value="UniProtKB-SubCell"/>
</dbReference>
<dbReference type="GO" id="GO:0003725">
    <property type="term" value="F:double-stranded RNA binding"/>
    <property type="evidence" value="ECO:0007669"/>
    <property type="project" value="InterPro"/>
</dbReference>
<protein>
    <recommendedName>
        <fullName evidence="10">L-threonylcarbamoyladenylate synthase</fullName>
        <ecNumber evidence="3">2.7.7.87</ecNumber>
    </recommendedName>
    <alternativeName>
        <fullName evidence="10">L-threonylcarbamoyladenylate synthase</fullName>
    </alternativeName>
</protein>
<dbReference type="GO" id="GO:0000049">
    <property type="term" value="F:tRNA binding"/>
    <property type="evidence" value="ECO:0007669"/>
    <property type="project" value="TreeGrafter"/>
</dbReference>
<comment type="catalytic activity">
    <reaction evidence="11">
        <text>L-threonine + hydrogencarbonate + ATP = L-threonylcarbamoyladenylate + diphosphate + H2O</text>
        <dbReference type="Rhea" id="RHEA:36407"/>
        <dbReference type="ChEBI" id="CHEBI:15377"/>
        <dbReference type="ChEBI" id="CHEBI:17544"/>
        <dbReference type="ChEBI" id="CHEBI:30616"/>
        <dbReference type="ChEBI" id="CHEBI:33019"/>
        <dbReference type="ChEBI" id="CHEBI:57926"/>
        <dbReference type="ChEBI" id="CHEBI:73682"/>
        <dbReference type="EC" id="2.7.7.87"/>
    </reaction>
</comment>
<organism evidence="12 13">
    <name type="scientific">Aeromicrobium yanjiei</name>
    <dbReference type="NCBI Taxonomy" id="2662028"/>
    <lineage>
        <taxon>Bacteria</taxon>
        <taxon>Bacillati</taxon>
        <taxon>Actinomycetota</taxon>
        <taxon>Actinomycetes</taxon>
        <taxon>Propionibacteriales</taxon>
        <taxon>Nocardioidaceae</taxon>
        <taxon>Aeromicrobium</taxon>
    </lineage>
</organism>
<dbReference type="GO" id="GO:0006450">
    <property type="term" value="P:regulation of translational fidelity"/>
    <property type="evidence" value="ECO:0007669"/>
    <property type="project" value="TreeGrafter"/>
</dbReference>
<dbReference type="InterPro" id="IPR050156">
    <property type="entry name" value="TC-AMP_synthase_SUA5"/>
</dbReference>
<evidence type="ECO:0000256" key="10">
    <source>
        <dbReference type="ARBA" id="ARBA00029774"/>
    </source>
</evidence>
<evidence type="ECO:0000256" key="2">
    <source>
        <dbReference type="ARBA" id="ARBA00007663"/>
    </source>
</evidence>
<keyword evidence="5" id="KW-0808">Transferase</keyword>
<dbReference type="Pfam" id="PF01300">
    <property type="entry name" value="Sua5_yciO_yrdC"/>
    <property type="match status" value="1"/>
</dbReference>
<name>A0A5Q2MG44_9ACTN</name>
<dbReference type="RefSeq" id="WP_153653502.1">
    <property type="nucleotide sequence ID" value="NZ_CP045737.1"/>
</dbReference>
<dbReference type="SUPFAM" id="SSF55821">
    <property type="entry name" value="YrdC/RibB"/>
    <property type="match status" value="1"/>
</dbReference>
<dbReference type="GO" id="GO:0061710">
    <property type="term" value="F:L-threonylcarbamoyladenylate synthase"/>
    <property type="evidence" value="ECO:0007669"/>
    <property type="project" value="UniProtKB-EC"/>
</dbReference>
<dbReference type="KEGG" id="aef:GEV26_12515"/>
<dbReference type="EMBL" id="CP045737">
    <property type="protein sequence ID" value="QGG42124.1"/>
    <property type="molecule type" value="Genomic_DNA"/>
</dbReference>
<dbReference type="NCBIfam" id="TIGR00057">
    <property type="entry name" value="L-threonylcarbamoyladenylate synthase"/>
    <property type="match status" value="1"/>
</dbReference>
<dbReference type="AlphaFoldDB" id="A0A5Q2MG44"/>
<keyword evidence="9" id="KW-0067">ATP-binding</keyword>
<dbReference type="EC" id="2.7.7.87" evidence="3"/>
<evidence type="ECO:0000256" key="7">
    <source>
        <dbReference type="ARBA" id="ARBA00022695"/>
    </source>
</evidence>
<sequence length="220" mass="23113">MKFDCSVDEEFDRGLLAAQAALEEGKLVVLPTDTVYGIAADAFSPRAVQNLLDAKGRGRDMPPPVLIGAPTTLDALATNIPAWLRSAVEALWPGPLTIICHQQASLTWDLGDTHNTVAVRMPDDKRALALLKQTGPLAVSSANTTGLPAAQTIEQAQDMLGGRVAVYLDGGPTTSGVPSTILDATGATPRILRQGAVPLDVLHRFNNTIEPAKDSTEGTA</sequence>
<comment type="similarity">
    <text evidence="2">Belongs to the SUA5 family.</text>
</comment>
<dbReference type="PROSITE" id="PS51163">
    <property type="entry name" value="YRDC"/>
    <property type="match status" value="1"/>
</dbReference>
<evidence type="ECO:0000313" key="12">
    <source>
        <dbReference type="EMBL" id="QGG42124.1"/>
    </source>
</evidence>
<reference evidence="12 13" key="1">
    <citation type="submission" date="2019-11" db="EMBL/GenBank/DDBJ databases">
        <authorList>
            <person name="Li J."/>
        </authorList>
    </citation>
    <scope>NUCLEOTIDE SEQUENCE [LARGE SCALE GENOMIC DNA]</scope>
    <source>
        <strain evidence="12 13">MF47</strain>
    </source>
</reference>
<evidence type="ECO:0000313" key="13">
    <source>
        <dbReference type="Proteomes" id="UP000392064"/>
    </source>
</evidence>
<keyword evidence="7" id="KW-0548">Nucleotidyltransferase</keyword>
<evidence type="ECO:0000256" key="4">
    <source>
        <dbReference type="ARBA" id="ARBA00022490"/>
    </source>
</evidence>
<accession>A0A5Q2MG44</accession>
<dbReference type="PANTHER" id="PTHR17490:SF16">
    <property type="entry name" value="THREONYLCARBAMOYL-AMP SYNTHASE"/>
    <property type="match status" value="1"/>
</dbReference>
<dbReference type="GO" id="GO:0005524">
    <property type="term" value="F:ATP binding"/>
    <property type="evidence" value="ECO:0007669"/>
    <property type="project" value="UniProtKB-KW"/>
</dbReference>
<comment type="subcellular location">
    <subcellularLocation>
        <location evidence="1">Cytoplasm</location>
    </subcellularLocation>
</comment>
<keyword evidence="13" id="KW-1185">Reference proteome</keyword>
<keyword evidence="8" id="KW-0547">Nucleotide-binding</keyword>
<dbReference type="Proteomes" id="UP000392064">
    <property type="component" value="Chromosome"/>
</dbReference>
<dbReference type="PANTHER" id="PTHR17490">
    <property type="entry name" value="SUA5"/>
    <property type="match status" value="1"/>
</dbReference>
<evidence type="ECO:0000256" key="6">
    <source>
        <dbReference type="ARBA" id="ARBA00022694"/>
    </source>
</evidence>
<dbReference type="Gene3D" id="3.90.870.10">
    <property type="entry name" value="DHBP synthase"/>
    <property type="match status" value="1"/>
</dbReference>
<evidence type="ECO:0000256" key="5">
    <source>
        <dbReference type="ARBA" id="ARBA00022679"/>
    </source>
</evidence>
<gene>
    <name evidence="12" type="ORF">GEV26_12515</name>
</gene>
<evidence type="ECO:0000256" key="8">
    <source>
        <dbReference type="ARBA" id="ARBA00022741"/>
    </source>
</evidence>
<dbReference type="InterPro" id="IPR006070">
    <property type="entry name" value="Sua5-like_dom"/>
</dbReference>
<evidence type="ECO:0000256" key="3">
    <source>
        <dbReference type="ARBA" id="ARBA00012584"/>
    </source>
</evidence>
<keyword evidence="6" id="KW-0819">tRNA processing</keyword>
<evidence type="ECO:0000256" key="1">
    <source>
        <dbReference type="ARBA" id="ARBA00004496"/>
    </source>
</evidence>
<evidence type="ECO:0000256" key="9">
    <source>
        <dbReference type="ARBA" id="ARBA00022840"/>
    </source>
</evidence>
<dbReference type="GO" id="GO:0008033">
    <property type="term" value="P:tRNA processing"/>
    <property type="evidence" value="ECO:0007669"/>
    <property type="project" value="UniProtKB-KW"/>
</dbReference>
<evidence type="ECO:0000256" key="11">
    <source>
        <dbReference type="ARBA" id="ARBA00048366"/>
    </source>
</evidence>
<keyword evidence="4" id="KW-0963">Cytoplasm</keyword>
<proteinExistence type="inferred from homology"/>
<dbReference type="InterPro" id="IPR017945">
    <property type="entry name" value="DHBP_synth_RibB-like_a/b_dom"/>
</dbReference>